<gene>
    <name evidence="2" type="ORF">L3X38_017448</name>
</gene>
<accession>A0AAD4W9U8</accession>
<proteinExistence type="predicted"/>
<protein>
    <submittedName>
        <fullName evidence="2">Uncharacterized protein</fullName>
    </submittedName>
</protein>
<keyword evidence="3" id="KW-1185">Reference proteome</keyword>
<feature type="compositionally biased region" description="Basic and acidic residues" evidence="1">
    <location>
        <begin position="72"/>
        <end position="82"/>
    </location>
</feature>
<organism evidence="2 3">
    <name type="scientific">Prunus dulcis</name>
    <name type="common">Almond</name>
    <name type="synonym">Amygdalus dulcis</name>
    <dbReference type="NCBI Taxonomy" id="3755"/>
    <lineage>
        <taxon>Eukaryota</taxon>
        <taxon>Viridiplantae</taxon>
        <taxon>Streptophyta</taxon>
        <taxon>Embryophyta</taxon>
        <taxon>Tracheophyta</taxon>
        <taxon>Spermatophyta</taxon>
        <taxon>Magnoliopsida</taxon>
        <taxon>eudicotyledons</taxon>
        <taxon>Gunneridae</taxon>
        <taxon>Pentapetalae</taxon>
        <taxon>rosids</taxon>
        <taxon>fabids</taxon>
        <taxon>Rosales</taxon>
        <taxon>Rosaceae</taxon>
        <taxon>Amygdaloideae</taxon>
        <taxon>Amygdaleae</taxon>
        <taxon>Prunus</taxon>
    </lineage>
</organism>
<evidence type="ECO:0000256" key="1">
    <source>
        <dbReference type="SAM" id="MobiDB-lite"/>
    </source>
</evidence>
<reference evidence="2 3" key="1">
    <citation type="journal article" date="2022" name="G3 (Bethesda)">
        <title>Whole-genome sequence and methylome profiling of the almond [Prunus dulcis (Mill.) D.A. Webb] cultivar 'Nonpareil'.</title>
        <authorList>
            <person name="D'Amico-Willman K.M."/>
            <person name="Ouma W.Z."/>
            <person name="Meulia T."/>
            <person name="Sideli G.M."/>
            <person name="Gradziel T.M."/>
            <person name="Fresnedo-Ramirez J."/>
        </authorList>
    </citation>
    <scope>NUCLEOTIDE SEQUENCE [LARGE SCALE GENOMIC DNA]</scope>
    <source>
        <strain evidence="2">Clone GOH B32 T37-40</strain>
    </source>
</reference>
<evidence type="ECO:0000313" key="3">
    <source>
        <dbReference type="Proteomes" id="UP001054821"/>
    </source>
</evidence>
<feature type="compositionally biased region" description="Acidic residues" evidence="1">
    <location>
        <begin position="90"/>
        <end position="102"/>
    </location>
</feature>
<comment type="caution">
    <text evidence="2">The sequence shown here is derived from an EMBL/GenBank/DDBJ whole genome shotgun (WGS) entry which is preliminary data.</text>
</comment>
<name>A0AAD4W9U8_PRUDU</name>
<evidence type="ECO:0000313" key="2">
    <source>
        <dbReference type="EMBL" id="KAI5338177.1"/>
    </source>
</evidence>
<dbReference type="AlphaFoldDB" id="A0AAD4W9U8"/>
<sequence length="102" mass="10844">MAAGGPPRTKGNAPLEPSQHREPMASSSSKHVGKAQEALPSHGTPKSKSKDKETPVISKHQSMRIHQARFVDTSKGKGERSGAKVVVMVDDNESDEGDAVET</sequence>
<dbReference type="Proteomes" id="UP001054821">
    <property type="component" value="Chromosome 3"/>
</dbReference>
<dbReference type="EMBL" id="JAJFAZ020000003">
    <property type="protein sequence ID" value="KAI5338177.1"/>
    <property type="molecule type" value="Genomic_DNA"/>
</dbReference>
<feature type="region of interest" description="Disordered" evidence="1">
    <location>
        <begin position="1"/>
        <end position="102"/>
    </location>
</feature>